<evidence type="ECO:0000256" key="12">
    <source>
        <dbReference type="ARBA" id="ARBA00023012"/>
    </source>
</evidence>
<keyword evidence="13 14" id="KW-0472">Membrane</keyword>
<dbReference type="CDD" id="cd06225">
    <property type="entry name" value="HAMP"/>
    <property type="match status" value="1"/>
</dbReference>
<dbReference type="RefSeq" id="WP_135550237.1">
    <property type="nucleotide sequence ID" value="NZ_SPQQ01000008.1"/>
</dbReference>
<comment type="subcellular location">
    <subcellularLocation>
        <location evidence="2">Cell membrane</location>
        <topology evidence="2">Multi-pass membrane protein</topology>
    </subcellularLocation>
</comment>
<feature type="domain" description="HAMP" evidence="16">
    <location>
        <begin position="192"/>
        <end position="244"/>
    </location>
</feature>
<gene>
    <name evidence="17" type="ORF">E4K67_20855</name>
</gene>
<evidence type="ECO:0000313" key="18">
    <source>
        <dbReference type="Proteomes" id="UP000298460"/>
    </source>
</evidence>
<feature type="domain" description="Histidine kinase" evidence="15">
    <location>
        <begin position="259"/>
        <end position="475"/>
    </location>
</feature>
<evidence type="ECO:0000256" key="13">
    <source>
        <dbReference type="ARBA" id="ARBA00023136"/>
    </source>
</evidence>
<dbReference type="GO" id="GO:0005524">
    <property type="term" value="F:ATP binding"/>
    <property type="evidence" value="ECO:0007669"/>
    <property type="project" value="UniProtKB-KW"/>
</dbReference>
<dbReference type="SMART" id="SM00304">
    <property type="entry name" value="HAMP"/>
    <property type="match status" value="1"/>
</dbReference>
<accession>A0A4Z0R0V8</accession>
<keyword evidence="9 17" id="KW-0418">Kinase</keyword>
<dbReference type="PROSITE" id="PS50109">
    <property type="entry name" value="HIS_KIN"/>
    <property type="match status" value="1"/>
</dbReference>
<evidence type="ECO:0000256" key="6">
    <source>
        <dbReference type="ARBA" id="ARBA00022679"/>
    </source>
</evidence>
<dbReference type="InterPro" id="IPR003594">
    <property type="entry name" value="HATPase_dom"/>
</dbReference>
<dbReference type="CDD" id="cd00075">
    <property type="entry name" value="HATPase"/>
    <property type="match status" value="1"/>
</dbReference>
<dbReference type="AlphaFoldDB" id="A0A4Z0R0V8"/>
<dbReference type="FunFam" id="1.10.287.130:FF:000001">
    <property type="entry name" value="Two-component sensor histidine kinase"/>
    <property type="match status" value="1"/>
</dbReference>
<name>A0A4Z0R0V8_9FIRM</name>
<dbReference type="Pfam" id="PF00672">
    <property type="entry name" value="HAMP"/>
    <property type="match status" value="1"/>
</dbReference>
<comment type="caution">
    <text evidence="17">The sequence shown here is derived from an EMBL/GenBank/DDBJ whole genome shotgun (WGS) entry which is preliminary data.</text>
</comment>
<dbReference type="GO" id="GO:0005886">
    <property type="term" value="C:plasma membrane"/>
    <property type="evidence" value="ECO:0007669"/>
    <property type="project" value="UniProtKB-SubCell"/>
</dbReference>
<dbReference type="PANTHER" id="PTHR45528:SF1">
    <property type="entry name" value="SENSOR HISTIDINE KINASE CPXA"/>
    <property type="match status" value="1"/>
</dbReference>
<dbReference type="InterPro" id="IPR005467">
    <property type="entry name" value="His_kinase_dom"/>
</dbReference>
<dbReference type="SMART" id="SM00388">
    <property type="entry name" value="HisKA"/>
    <property type="match status" value="1"/>
</dbReference>
<dbReference type="SUPFAM" id="SSF158472">
    <property type="entry name" value="HAMP domain-like"/>
    <property type="match status" value="1"/>
</dbReference>
<evidence type="ECO:0000256" key="8">
    <source>
        <dbReference type="ARBA" id="ARBA00022741"/>
    </source>
</evidence>
<dbReference type="InterPro" id="IPR036097">
    <property type="entry name" value="HisK_dim/P_sf"/>
</dbReference>
<evidence type="ECO:0000256" key="2">
    <source>
        <dbReference type="ARBA" id="ARBA00004651"/>
    </source>
</evidence>
<dbReference type="CDD" id="cd00082">
    <property type="entry name" value="HisKA"/>
    <property type="match status" value="1"/>
</dbReference>
<dbReference type="Pfam" id="PF02518">
    <property type="entry name" value="HATPase_c"/>
    <property type="match status" value="1"/>
</dbReference>
<feature type="transmembrane region" description="Helical" evidence="14">
    <location>
        <begin position="7"/>
        <end position="32"/>
    </location>
</feature>
<evidence type="ECO:0000256" key="10">
    <source>
        <dbReference type="ARBA" id="ARBA00022840"/>
    </source>
</evidence>
<evidence type="ECO:0000259" key="15">
    <source>
        <dbReference type="PROSITE" id="PS50109"/>
    </source>
</evidence>
<keyword evidence="6" id="KW-0808">Transferase</keyword>
<evidence type="ECO:0000256" key="9">
    <source>
        <dbReference type="ARBA" id="ARBA00022777"/>
    </source>
</evidence>
<sequence>MNLKKRLILANASTVVIPMLITVLIALAAFFVSGKLSGHDISFEDYQRLSQIKFELLNSQTSILQRTPEVVEEERFQQHLQDQLAGINGELLITKEERVIFSSHDFSKIDVAKFLEAGNKTGRSEPVIIGDVSYTVQVISLKFKEGSPGNVFLLVPLNRSTANLTSFLVLICVTFILTFMLTNIVVSYQFSRSILKPLHNLQSAAAEISRGNLDRSIVEEGDQEIQALCRDFELMRIKLKDSVHTQLKYEDNRKMLISSISHDLKTPVTSIKGYVEGILDGIANTPDKTERYLKTIDLKARQIDQMIDDLLLYAKLDLNQIPFNFERTDIEEYLMLCLLESEPELETSNIKVSFHNELRQKQHVLLDRERMKRVIMNILDNSCKYMSKNEGELKILLRDTSTSLIIELRDNGSGISEGDLPYIFDRFYRSDAARSKGSGLGLAIAKQIIEGHQGRVWAVSHGEEGTSIMISLSKA</sequence>
<dbReference type="InterPro" id="IPR003660">
    <property type="entry name" value="HAMP_dom"/>
</dbReference>
<evidence type="ECO:0000259" key="16">
    <source>
        <dbReference type="PROSITE" id="PS50885"/>
    </source>
</evidence>
<dbReference type="InterPro" id="IPR050398">
    <property type="entry name" value="HssS/ArlS-like"/>
</dbReference>
<evidence type="ECO:0000256" key="5">
    <source>
        <dbReference type="ARBA" id="ARBA00022553"/>
    </source>
</evidence>
<keyword evidence="7 14" id="KW-0812">Transmembrane</keyword>
<evidence type="ECO:0000256" key="7">
    <source>
        <dbReference type="ARBA" id="ARBA00022692"/>
    </source>
</evidence>
<reference evidence="17 18" key="1">
    <citation type="submission" date="2019-03" db="EMBL/GenBank/DDBJ databases">
        <title>Draft Genome Sequence of Desulfosporosinus fructosivorans Strain 63.6F, Isolated from Marine Sediment in the Baltic Sea.</title>
        <authorList>
            <person name="Hausmann B."/>
            <person name="Vandieken V."/>
            <person name="Pjevac P."/>
            <person name="Schreck K."/>
            <person name="Herbold C.W."/>
            <person name="Loy A."/>
        </authorList>
    </citation>
    <scope>NUCLEOTIDE SEQUENCE [LARGE SCALE GENOMIC DNA]</scope>
    <source>
        <strain evidence="17 18">63.6F</strain>
    </source>
</reference>
<evidence type="ECO:0000256" key="1">
    <source>
        <dbReference type="ARBA" id="ARBA00000085"/>
    </source>
</evidence>
<dbReference type="InterPro" id="IPR004358">
    <property type="entry name" value="Sig_transdc_His_kin-like_C"/>
</dbReference>
<proteinExistence type="predicted"/>
<dbReference type="EC" id="2.7.13.3" evidence="3"/>
<dbReference type="PANTHER" id="PTHR45528">
    <property type="entry name" value="SENSOR HISTIDINE KINASE CPXA"/>
    <property type="match status" value="1"/>
</dbReference>
<evidence type="ECO:0000256" key="11">
    <source>
        <dbReference type="ARBA" id="ARBA00022989"/>
    </source>
</evidence>
<feature type="transmembrane region" description="Helical" evidence="14">
    <location>
        <begin position="164"/>
        <end position="186"/>
    </location>
</feature>
<dbReference type="PROSITE" id="PS50885">
    <property type="entry name" value="HAMP"/>
    <property type="match status" value="1"/>
</dbReference>
<evidence type="ECO:0000256" key="14">
    <source>
        <dbReference type="SAM" id="Phobius"/>
    </source>
</evidence>
<dbReference type="Pfam" id="PF00512">
    <property type="entry name" value="HisKA"/>
    <property type="match status" value="1"/>
</dbReference>
<keyword evidence="11 14" id="KW-1133">Transmembrane helix</keyword>
<keyword evidence="10" id="KW-0067">ATP-binding</keyword>
<dbReference type="SUPFAM" id="SSF55874">
    <property type="entry name" value="ATPase domain of HSP90 chaperone/DNA topoisomerase II/histidine kinase"/>
    <property type="match status" value="1"/>
</dbReference>
<dbReference type="FunFam" id="3.30.565.10:FF:000006">
    <property type="entry name" value="Sensor histidine kinase WalK"/>
    <property type="match status" value="1"/>
</dbReference>
<organism evidence="17 18">
    <name type="scientific">Desulfosporosinus fructosivorans</name>
    <dbReference type="NCBI Taxonomy" id="2018669"/>
    <lineage>
        <taxon>Bacteria</taxon>
        <taxon>Bacillati</taxon>
        <taxon>Bacillota</taxon>
        <taxon>Clostridia</taxon>
        <taxon>Eubacteriales</taxon>
        <taxon>Desulfitobacteriaceae</taxon>
        <taxon>Desulfosporosinus</taxon>
    </lineage>
</organism>
<comment type="catalytic activity">
    <reaction evidence="1">
        <text>ATP + protein L-histidine = ADP + protein N-phospho-L-histidine.</text>
        <dbReference type="EC" id="2.7.13.3"/>
    </reaction>
</comment>
<keyword evidence="8" id="KW-0547">Nucleotide-binding</keyword>
<keyword evidence="12" id="KW-0902">Two-component regulatory system</keyword>
<dbReference type="InterPro" id="IPR003661">
    <property type="entry name" value="HisK_dim/P_dom"/>
</dbReference>
<keyword evidence="5" id="KW-0597">Phosphoprotein</keyword>
<dbReference type="Gene3D" id="6.10.340.10">
    <property type="match status" value="1"/>
</dbReference>
<evidence type="ECO:0000256" key="4">
    <source>
        <dbReference type="ARBA" id="ARBA00022475"/>
    </source>
</evidence>
<dbReference type="Gene3D" id="3.30.565.10">
    <property type="entry name" value="Histidine kinase-like ATPase, C-terminal domain"/>
    <property type="match status" value="1"/>
</dbReference>
<dbReference type="OrthoDB" id="9780718at2"/>
<dbReference type="PRINTS" id="PR00344">
    <property type="entry name" value="BCTRLSENSOR"/>
</dbReference>
<keyword evidence="18" id="KW-1185">Reference proteome</keyword>
<evidence type="ECO:0000256" key="3">
    <source>
        <dbReference type="ARBA" id="ARBA00012438"/>
    </source>
</evidence>
<dbReference type="Proteomes" id="UP000298460">
    <property type="component" value="Unassembled WGS sequence"/>
</dbReference>
<dbReference type="Gene3D" id="1.10.287.130">
    <property type="match status" value="1"/>
</dbReference>
<dbReference type="GO" id="GO:0000155">
    <property type="term" value="F:phosphorelay sensor kinase activity"/>
    <property type="evidence" value="ECO:0007669"/>
    <property type="project" value="InterPro"/>
</dbReference>
<dbReference type="InterPro" id="IPR036890">
    <property type="entry name" value="HATPase_C_sf"/>
</dbReference>
<dbReference type="SUPFAM" id="SSF47384">
    <property type="entry name" value="Homodimeric domain of signal transducing histidine kinase"/>
    <property type="match status" value="1"/>
</dbReference>
<dbReference type="SMART" id="SM00387">
    <property type="entry name" value="HATPase_c"/>
    <property type="match status" value="1"/>
</dbReference>
<protein>
    <recommendedName>
        <fullName evidence="3">histidine kinase</fullName>
        <ecNumber evidence="3">2.7.13.3</ecNumber>
    </recommendedName>
</protein>
<keyword evidence="4" id="KW-1003">Cell membrane</keyword>
<dbReference type="EMBL" id="SPQQ01000008">
    <property type="protein sequence ID" value="TGE36378.1"/>
    <property type="molecule type" value="Genomic_DNA"/>
</dbReference>
<evidence type="ECO:0000313" key="17">
    <source>
        <dbReference type="EMBL" id="TGE36378.1"/>
    </source>
</evidence>